<reference evidence="6" key="1">
    <citation type="journal article" date="2019" name="Int. J. Syst. Evol. Microbiol.">
        <title>The Global Catalogue of Microorganisms (GCM) 10K type strain sequencing project: providing services to taxonomists for standard genome sequencing and annotation.</title>
        <authorList>
            <consortium name="The Broad Institute Genomics Platform"/>
            <consortium name="The Broad Institute Genome Sequencing Center for Infectious Disease"/>
            <person name="Wu L."/>
            <person name="Ma J."/>
        </authorList>
    </citation>
    <scope>NUCLEOTIDE SEQUENCE [LARGE SCALE GENOMIC DNA]</scope>
    <source>
        <strain evidence="6">JCM 16601</strain>
    </source>
</reference>
<dbReference type="PROSITE" id="PS01124">
    <property type="entry name" value="HTH_ARAC_FAMILY_2"/>
    <property type="match status" value="1"/>
</dbReference>
<dbReference type="PRINTS" id="PR00032">
    <property type="entry name" value="HTHARAC"/>
</dbReference>
<keyword evidence="2" id="KW-0238">DNA-binding</keyword>
<accession>A0ABP7PQS0</accession>
<gene>
    <name evidence="5" type="ORF">GCM10022210_18340</name>
</gene>
<dbReference type="InterPro" id="IPR014710">
    <property type="entry name" value="RmlC-like_jellyroll"/>
</dbReference>
<sequence>MKKEFPVYDICKFSYAQEQDVIIKSLAPYLKAMRKLHFPHRHDFYHIILFTSGAGTHAIDFETFTIAPFHVYFMAPGQVHGWDFEGEVDGYVINFSADFFKSFLYDSQYLEQFPFFSGNVHYSETEISQADHSTAIEIMEKAVLEAEGQGRFKVDLLRVLLLQFFILIAKSDRYSLALDNKGNRNNTVLRNFEKLIEQNYKHQRLPKFYAELLCITPSHLNAICKEFLGASAGDIIRNRIVLEAKRMLINLDFTVTEIAYNLNFEDNSYFCKFFKNQAGVSPETFRRRI</sequence>
<dbReference type="Gene3D" id="1.10.10.60">
    <property type="entry name" value="Homeodomain-like"/>
    <property type="match status" value="1"/>
</dbReference>
<dbReference type="PANTHER" id="PTHR43280:SF32">
    <property type="entry name" value="TRANSCRIPTIONAL REGULATORY PROTEIN"/>
    <property type="match status" value="1"/>
</dbReference>
<dbReference type="SMART" id="SM00342">
    <property type="entry name" value="HTH_ARAC"/>
    <property type="match status" value="1"/>
</dbReference>
<dbReference type="Pfam" id="PF12833">
    <property type="entry name" value="HTH_18"/>
    <property type="match status" value="1"/>
</dbReference>
<dbReference type="InterPro" id="IPR020449">
    <property type="entry name" value="Tscrpt_reg_AraC-type_HTH"/>
</dbReference>
<dbReference type="InterPro" id="IPR018060">
    <property type="entry name" value="HTH_AraC"/>
</dbReference>
<dbReference type="InterPro" id="IPR037923">
    <property type="entry name" value="HTH-like"/>
</dbReference>
<dbReference type="Gene3D" id="2.60.120.10">
    <property type="entry name" value="Jelly Rolls"/>
    <property type="match status" value="1"/>
</dbReference>
<keyword evidence="6" id="KW-1185">Reference proteome</keyword>
<comment type="caution">
    <text evidence="5">The sequence shown here is derived from an EMBL/GenBank/DDBJ whole genome shotgun (WGS) entry which is preliminary data.</text>
</comment>
<proteinExistence type="predicted"/>
<dbReference type="Pfam" id="PF02311">
    <property type="entry name" value="AraC_binding"/>
    <property type="match status" value="1"/>
</dbReference>
<dbReference type="InterPro" id="IPR009057">
    <property type="entry name" value="Homeodomain-like_sf"/>
</dbReference>
<dbReference type="SUPFAM" id="SSF51215">
    <property type="entry name" value="Regulatory protein AraC"/>
    <property type="match status" value="1"/>
</dbReference>
<evidence type="ECO:0000259" key="4">
    <source>
        <dbReference type="PROSITE" id="PS01124"/>
    </source>
</evidence>
<evidence type="ECO:0000256" key="2">
    <source>
        <dbReference type="ARBA" id="ARBA00023125"/>
    </source>
</evidence>
<evidence type="ECO:0000313" key="5">
    <source>
        <dbReference type="EMBL" id="GAA3969658.1"/>
    </source>
</evidence>
<dbReference type="RefSeq" id="WP_259097090.1">
    <property type="nucleotide sequence ID" value="NZ_BAAAZC010000012.1"/>
</dbReference>
<keyword evidence="1" id="KW-0805">Transcription regulation</keyword>
<evidence type="ECO:0000313" key="6">
    <source>
        <dbReference type="Proteomes" id="UP001500742"/>
    </source>
</evidence>
<keyword evidence="3" id="KW-0804">Transcription</keyword>
<dbReference type="PANTHER" id="PTHR43280">
    <property type="entry name" value="ARAC-FAMILY TRANSCRIPTIONAL REGULATOR"/>
    <property type="match status" value="1"/>
</dbReference>
<evidence type="ECO:0000256" key="1">
    <source>
        <dbReference type="ARBA" id="ARBA00023015"/>
    </source>
</evidence>
<evidence type="ECO:0000256" key="3">
    <source>
        <dbReference type="ARBA" id="ARBA00023163"/>
    </source>
</evidence>
<organism evidence="5 6">
    <name type="scientific">Mucilaginibacter dorajii</name>
    <dbReference type="NCBI Taxonomy" id="692994"/>
    <lineage>
        <taxon>Bacteria</taxon>
        <taxon>Pseudomonadati</taxon>
        <taxon>Bacteroidota</taxon>
        <taxon>Sphingobacteriia</taxon>
        <taxon>Sphingobacteriales</taxon>
        <taxon>Sphingobacteriaceae</taxon>
        <taxon>Mucilaginibacter</taxon>
    </lineage>
</organism>
<protein>
    <submittedName>
        <fullName evidence="5">Helix-turn-helix transcriptional regulator</fullName>
    </submittedName>
</protein>
<dbReference type="Proteomes" id="UP001500742">
    <property type="component" value="Unassembled WGS sequence"/>
</dbReference>
<dbReference type="SUPFAM" id="SSF46689">
    <property type="entry name" value="Homeodomain-like"/>
    <property type="match status" value="1"/>
</dbReference>
<dbReference type="EMBL" id="BAAAZC010000012">
    <property type="protein sequence ID" value="GAA3969658.1"/>
    <property type="molecule type" value="Genomic_DNA"/>
</dbReference>
<name>A0ABP7PQS0_9SPHI</name>
<dbReference type="InterPro" id="IPR003313">
    <property type="entry name" value="AraC-bd"/>
</dbReference>
<feature type="domain" description="HTH araC/xylS-type" evidence="4">
    <location>
        <begin position="190"/>
        <end position="288"/>
    </location>
</feature>